<protein>
    <submittedName>
        <fullName evidence="1">Uncharacterized protein</fullName>
    </submittedName>
</protein>
<sequence length="57" mass="6989">MALHQINIMDITEEINYLHNPYCHLYIPRLHQTEKKEYYLKRKYLACFVFIVGESTR</sequence>
<dbReference type="AlphaFoldDB" id="A0A381ZCA1"/>
<gene>
    <name evidence="1" type="ORF">METZ01_LOCUS139425</name>
</gene>
<reference evidence="1" key="1">
    <citation type="submission" date="2018-05" db="EMBL/GenBank/DDBJ databases">
        <authorList>
            <person name="Lanie J.A."/>
            <person name="Ng W.-L."/>
            <person name="Kazmierczak K.M."/>
            <person name="Andrzejewski T.M."/>
            <person name="Davidsen T.M."/>
            <person name="Wayne K.J."/>
            <person name="Tettelin H."/>
            <person name="Glass J.I."/>
            <person name="Rusch D."/>
            <person name="Podicherti R."/>
            <person name="Tsui H.-C.T."/>
            <person name="Winkler M.E."/>
        </authorList>
    </citation>
    <scope>NUCLEOTIDE SEQUENCE</scope>
</reference>
<accession>A0A381ZCA1</accession>
<organism evidence="1">
    <name type="scientific">marine metagenome</name>
    <dbReference type="NCBI Taxonomy" id="408172"/>
    <lineage>
        <taxon>unclassified sequences</taxon>
        <taxon>metagenomes</taxon>
        <taxon>ecological metagenomes</taxon>
    </lineage>
</organism>
<name>A0A381ZCA1_9ZZZZ</name>
<dbReference type="EMBL" id="UINC01020668">
    <property type="protein sequence ID" value="SVA86571.1"/>
    <property type="molecule type" value="Genomic_DNA"/>
</dbReference>
<proteinExistence type="predicted"/>
<evidence type="ECO:0000313" key="1">
    <source>
        <dbReference type="EMBL" id="SVA86571.1"/>
    </source>
</evidence>